<comment type="function">
    <text evidence="12">Transport of potassium into the cell. Likely operates as a K(+):H(+) symporter.</text>
</comment>
<evidence type="ECO:0000256" key="8">
    <source>
        <dbReference type="ARBA" id="ARBA00022958"/>
    </source>
</evidence>
<keyword evidence="10 12" id="KW-0406">Ion transport</keyword>
<keyword evidence="8 12" id="KW-0630">Potassium</keyword>
<feature type="transmembrane region" description="Helical" evidence="12">
    <location>
        <begin position="373"/>
        <end position="396"/>
    </location>
</feature>
<protein>
    <recommendedName>
        <fullName evidence="12">Probable potassium transport system protein Kup</fullName>
    </recommendedName>
</protein>
<feature type="transmembrane region" description="Helical" evidence="12">
    <location>
        <begin position="178"/>
        <end position="199"/>
    </location>
</feature>
<evidence type="ECO:0000256" key="9">
    <source>
        <dbReference type="ARBA" id="ARBA00022989"/>
    </source>
</evidence>
<evidence type="ECO:0000256" key="10">
    <source>
        <dbReference type="ARBA" id="ARBA00023065"/>
    </source>
</evidence>
<feature type="transmembrane region" description="Helical" evidence="12">
    <location>
        <begin position="433"/>
        <end position="450"/>
    </location>
</feature>
<accession>A0ABV8SU84</accession>
<name>A0ABV8SU84_9GAMM</name>
<gene>
    <name evidence="12" type="primary">kup</name>
    <name evidence="15" type="ORF">ACFPN2_16525</name>
</gene>
<keyword evidence="4 12" id="KW-1003">Cell membrane</keyword>
<feature type="domain" description="K+ potassium transporter C-terminal" evidence="14">
    <location>
        <begin position="485"/>
        <end position="630"/>
    </location>
</feature>
<dbReference type="HAMAP" id="MF_01522">
    <property type="entry name" value="Kup"/>
    <property type="match status" value="1"/>
</dbReference>
<keyword evidence="9 12" id="KW-1133">Transmembrane helix</keyword>
<keyword evidence="11 12" id="KW-0472">Membrane</keyword>
<dbReference type="InterPro" id="IPR053952">
    <property type="entry name" value="K_trans_C"/>
</dbReference>
<evidence type="ECO:0000256" key="12">
    <source>
        <dbReference type="HAMAP-Rule" id="MF_01522"/>
    </source>
</evidence>
<feature type="transmembrane region" description="Helical" evidence="12">
    <location>
        <begin position="298"/>
        <end position="326"/>
    </location>
</feature>
<feature type="domain" description="K+ potassium transporter integral membrane" evidence="13">
    <location>
        <begin position="22"/>
        <end position="473"/>
    </location>
</feature>
<feature type="transmembrane region" description="Helical" evidence="12">
    <location>
        <begin position="408"/>
        <end position="427"/>
    </location>
</feature>
<dbReference type="Pfam" id="PF22776">
    <property type="entry name" value="K_trans_C"/>
    <property type="match status" value="1"/>
</dbReference>
<evidence type="ECO:0000313" key="16">
    <source>
        <dbReference type="Proteomes" id="UP001595904"/>
    </source>
</evidence>
<evidence type="ECO:0000256" key="2">
    <source>
        <dbReference type="ARBA" id="ARBA00007019"/>
    </source>
</evidence>
<dbReference type="EMBL" id="JBHSDU010000003">
    <property type="protein sequence ID" value="MFC4310700.1"/>
    <property type="molecule type" value="Genomic_DNA"/>
</dbReference>
<keyword evidence="6 12" id="KW-0812">Transmembrane</keyword>
<dbReference type="PANTHER" id="PTHR30540">
    <property type="entry name" value="OSMOTIC STRESS POTASSIUM TRANSPORTER"/>
    <property type="match status" value="1"/>
</dbReference>
<organism evidence="15 16">
    <name type="scientific">Steroidobacter flavus</name>
    <dbReference type="NCBI Taxonomy" id="1842136"/>
    <lineage>
        <taxon>Bacteria</taxon>
        <taxon>Pseudomonadati</taxon>
        <taxon>Pseudomonadota</taxon>
        <taxon>Gammaproteobacteria</taxon>
        <taxon>Steroidobacterales</taxon>
        <taxon>Steroidobacteraceae</taxon>
        <taxon>Steroidobacter</taxon>
    </lineage>
</organism>
<dbReference type="InterPro" id="IPR023051">
    <property type="entry name" value="Kup"/>
</dbReference>
<keyword evidence="5 12" id="KW-0633">Potassium transport</keyword>
<feature type="transmembrane region" description="Helical" evidence="12">
    <location>
        <begin position="149"/>
        <end position="166"/>
    </location>
</feature>
<proteinExistence type="inferred from homology"/>
<feature type="transmembrane region" description="Helical" evidence="12">
    <location>
        <begin position="108"/>
        <end position="129"/>
    </location>
</feature>
<keyword evidence="3 12" id="KW-0813">Transport</keyword>
<dbReference type="Pfam" id="PF02705">
    <property type="entry name" value="K_trans"/>
    <property type="match status" value="1"/>
</dbReference>
<keyword evidence="7 12" id="KW-0769">Symport</keyword>
<reference evidence="16" key="1">
    <citation type="journal article" date="2019" name="Int. J. Syst. Evol. Microbiol.">
        <title>The Global Catalogue of Microorganisms (GCM) 10K type strain sequencing project: providing services to taxonomists for standard genome sequencing and annotation.</title>
        <authorList>
            <consortium name="The Broad Institute Genomics Platform"/>
            <consortium name="The Broad Institute Genome Sequencing Center for Infectious Disease"/>
            <person name="Wu L."/>
            <person name="Ma J."/>
        </authorList>
    </citation>
    <scope>NUCLEOTIDE SEQUENCE [LARGE SCALE GENOMIC DNA]</scope>
    <source>
        <strain evidence="16">CGMCC 1.10759</strain>
    </source>
</reference>
<dbReference type="Proteomes" id="UP001595904">
    <property type="component" value="Unassembled WGS sequence"/>
</dbReference>
<evidence type="ECO:0000256" key="4">
    <source>
        <dbReference type="ARBA" id="ARBA00022475"/>
    </source>
</evidence>
<evidence type="ECO:0000256" key="1">
    <source>
        <dbReference type="ARBA" id="ARBA00004141"/>
    </source>
</evidence>
<feature type="transmembrane region" description="Helical" evidence="12">
    <location>
        <begin position="347"/>
        <end position="367"/>
    </location>
</feature>
<feature type="transmembrane region" description="Helical" evidence="12">
    <location>
        <begin position="21"/>
        <end position="41"/>
    </location>
</feature>
<dbReference type="PANTHER" id="PTHR30540:SF79">
    <property type="entry name" value="LOW AFFINITY POTASSIUM TRANSPORT SYSTEM PROTEIN KUP"/>
    <property type="match status" value="1"/>
</dbReference>
<feature type="transmembrane region" description="Helical" evidence="12">
    <location>
        <begin position="61"/>
        <end position="82"/>
    </location>
</feature>
<evidence type="ECO:0000256" key="6">
    <source>
        <dbReference type="ARBA" id="ARBA00022692"/>
    </source>
</evidence>
<sequence>MGFRSSDDSADGDRNGADRKLVLAALGVVFGDIGTSPLYALRECFNPEHGIAVNEANILGLLSLILWSLVLVISIKYVAIVLRADNRGEGGVLALSTLVSTASPNWKVWAPVSAVGLFGAALFFGDGFVTPAISVLSAMEGLTIATPKLERFVLPGAVLILTALFLMQRHGTGAMGRLFGPITLIWFLTLAGLGASHIAESPNVIFAINPMYAVHFFINNGVMGFVTLSAVFLAVTGGEALYADMGHFGRSPIRKAWFRIVWPALILNYFGQGALLLADPTAIKNPFYLLAPTWLLPLVIVLATCATVIASQAVISGVFSITRQALNLGYLPRLRILHSSEEEIGQVYVPSVNWLLFAGTLTLILSFRSSSALAGAYGIAISSTMLIDTILVMMLLRVRMEPHNRKIITLLSLILIVELAFFFSNLLKFAHGGWLPVAVAIGIYILMSTWQEGRRTLAWLIAREQMPVRDFMTMIEKDPPTRVEGTAVYLAAEAGGMPRALLNNLKFNRVLHKRNVLLTFVRPEVPFVPPEERIEVQNLGDGMCRIIARYGFMETPNVVAALRGAEEKGEPYEPDSTVYVVGRENPIFTSGSGMPLWRKRLFALMGRNSQLAAIHFGVPSHRLLEVSSLVKL</sequence>
<evidence type="ECO:0000256" key="5">
    <source>
        <dbReference type="ARBA" id="ARBA00022538"/>
    </source>
</evidence>
<keyword evidence="16" id="KW-1185">Reference proteome</keyword>
<comment type="subcellular location">
    <subcellularLocation>
        <location evidence="12">Cell membrane</location>
        <topology evidence="12">Multi-pass membrane protein</topology>
    </subcellularLocation>
    <subcellularLocation>
        <location evidence="1">Membrane</location>
        <topology evidence="1">Multi-pass membrane protein</topology>
    </subcellularLocation>
</comment>
<dbReference type="InterPro" id="IPR053951">
    <property type="entry name" value="K_trans_N"/>
</dbReference>
<comment type="catalytic activity">
    <reaction evidence="12">
        <text>K(+)(in) + H(+)(in) = K(+)(out) + H(+)(out)</text>
        <dbReference type="Rhea" id="RHEA:28490"/>
        <dbReference type="ChEBI" id="CHEBI:15378"/>
        <dbReference type="ChEBI" id="CHEBI:29103"/>
    </reaction>
</comment>
<feature type="transmembrane region" description="Helical" evidence="12">
    <location>
        <begin position="211"/>
        <end position="235"/>
    </location>
</feature>
<evidence type="ECO:0000259" key="14">
    <source>
        <dbReference type="Pfam" id="PF22776"/>
    </source>
</evidence>
<feature type="transmembrane region" description="Helical" evidence="12">
    <location>
        <begin position="256"/>
        <end position="278"/>
    </location>
</feature>
<dbReference type="RefSeq" id="WP_380598405.1">
    <property type="nucleotide sequence ID" value="NZ_JBHSDU010000003.1"/>
</dbReference>
<comment type="caution">
    <text evidence="15">The sequence shown here is derived from an EMBL/GenBank/DDBJ whole genome shotgun (WGS) entry which is preliminary data.</text>
</comment>
<dbReference type="InterPro" id="IPR003855">
    <property type="entry name" value="K+_transporter"/>
</dbReference>
<evidence type="ECO:0000313" key="15">
    <source>
        <dbReference type="EMBL" id="MFC4310700.1"/>
    </source>
</evidence>
<evidence type="ECO:0000256" key="7">
    <source>
        <dbReference type="ARBA" id="ARBA00022847"/>
    </source>
</evidence>
<evidence type="ECO:0000256" key="11">
    <source>
        <dbReference type="ARBA" id="ARBA00023136"/>
    </source>
</evidence>
<evidence type="ECO:0000256" key="3">
    <source>
        <dbReference type="ARBA" id="ARBA00022448"/>
    </source>
</evidence>
<evidence type="ECO:0000259" key="13">
    <source>
        <dbReference type="Pfam" id="PF02705"/>
    </source>
</evidence>
<comment type="similarity">
    <text evidence="2 12">Belongs to the HAK/KUP transporter (TC 2.A.72) family.</text>
</comment>